<dbReference type="AlphaFoldDB" id="A0A1R3H647"/>
<evidence type="ECO:0000313" key="2">
    <source>
        <dbReference type="EMBL" id="OMO65827.1"/>
    </source>
</evidence>
<name>A0A1R3H647_9ROSI</name>
<feature type="region of interest" description="Disordered" evidence="1">
    <location>
        <begin position="33"/>
        <end position="57"/>
    </location>
</feature>
<protein>
    <submittedName>
        <fullName evidence="2">Uncharacterized protein</fullName>
    </submittedName>
</protein>
<sequence>MSTSTGERNIEKFAKPTRPQDCTIHHIRKKYKKNKSGTFKVGVRPSTGESSSDPKSKNIAIEELSFSRFVNSKSRIAGGSSVVSYAVARLRCASRCRPAIAIS</sequence>
<accession>A0A1R3H647</accession>
<evidence type="ECO:0000313" key="3">
    <source>
        <dbReference type="Proteomes" id="UP000187203"/>
    </source>
</evidence>
<dbReference type="EMBL" id="AWUE01020806">
    <property type="protein sequence ID" value="OMO65827.1"/>
    <property type="molecule type" value="Genomic_DNA"/>
</dbReference>
<evidence type="ECO:0000256" key="1">
    <source>
        <dbReference type="SAM" id="MobiDB-lite"/>
    </source>
</evidence>
<keyword evidence="3" id="KW-1185">Reference proteome</keyword>
<comment type="caution">
    <text evidence="2">The sequence shown here is derived from an EMBL/GenBank/DDBJ whole genome shotgun (WGS) entry which is preliminary data.</text>
</comment>
<dbReference type="Proteomes" id="UP000187203">
    <property type="component" value="Unassembled WGS sequence"/>
</dbReference>
<reference evidence="3" key="1">
    <citation type="submission" date="2013-09" db="EMBL/GenBank/DDBJ databases">
        <title>Corchorus olitorius genome sequencing.</title>
        <authorList>
            <person name="Alam M."/>
            <person name="Haque M.S."/>
            <person name="Islam M.S."/>
            <person name="Emdad E.M."/>
            <person name="Islam M.M."/>
            <person name="Ahmed B."/>
            <person name="Halim A."/>
            <person name="Hossen Q.M.M."/>
            <person name="Hossain M.Z."/>
            <person name="Ahmed R."/>
            <person name="Khan M.M."/>
            <person name="Islam R."/>
            <person name="Rashid M.M."/>
            <person name="Khan S.A."/>
            <person name="Rahman M.S."/>
            <person name="Alam M."/>
            <person name="Yahiya A.S."/>
            <person name="Khan M.S."/>
            <person name="Azam M.S."/>
            <person name="Haque T."/>
            <person name="Lashkar M.Z.H."/>
            <person name="Akhand A.I."/>
            <person name="Morshed G."/>
            <person name="Roy S."/>
            <person name="Uddin K.S."/>
            <person name="Rabeya T."/>
            <person name="Hossain A.S."/>
            <person name="Chowdhury A."/>
            <person name="Snigdha A.R."/>
            <person name="Mortoza M.S."/>
            <person name="Matin S.A."/>
            <person name="Hoque S.M.E."/>
            <person name="Islam M.K."/>
            <person name="Roy D.K."/>
            <person name="Haider R."/>
            <person name="Moosa M.M."/>
            <person name="Elias S.M."/>
            <person name="Hasan A.M."/>
            <person name="Jahan S."/>
            <person name="Shafiuddin M."/>
            <person name="Mahmood N."/>
            <person name="Shommy N.S."/>
        </authorList>
    </citation>
    <scope>NUCLEOTIDE SEQUENCE [LARGE SCALE GENOMIC DNA]</scope>
    <source>
        <strain evidence="3">cv. O-4</strain>
    </source>
</reference>
<organism evidence="2 3">
    <name type="scientific">Corchorus olitorius</name>
    <dbReference type="NCBI Taxonomy" id="93759"/>
    <lineage>
        <taxon>Eukaryota</taxon>
        <taxon>Viridiplantae</taxon>
        <taxon>Streptophyta</taxon>
        <taxon>Embryophyta</taxon>
        <taxon>Tracheophyta</taxon>
        <taxon>Spermatophyta</taxon>
        <taxon>Magnoliopsida</taxon>
        <taxon>eudicotyledons</taxon>
        <taxon>Gunneridae</taxon>
        <taxon>Pentapetalae</taxon>
        <taxon>rosids</taxon>
        <taxon>malvids</taxon>
        <taxon>Malvales</taxon>
        <taxon>Malvaceae</taxon>
        <taxon>Grewioideae</taxon>
        <taxon>Apeibeae</taxon>
        <taxon>Corchorus</taxon>
    </lineage>
</organism>
<proteinExistence type="predicted"/>
<gene>
    <name evidence="2" type="ORF">COLO4_30980</name>
</gene>